<dbReference type="NCBIfam" id="TIGR01770">
    <property type="entry name" value="NDH_I_N"/>
    <property type="match status" value="1"/>
</dbReference>
<evidence type="ECO:0000256" key="3">
    <source>
        <dbReference type="ARBA" id="ARBA00022989"/>
    </source>
</evidence>
<comment type="subcellular location">
    <subcellularLocation>
        <location evidence="1">Membrane</location>
        <topology evidence="1">Multi-pass membrane protein</topology>
    </subcellularLocation>
</comment>
<keyword evidence="4 5" id="KW-0472">Membrane</keyword>
<dbReference type="AlphaFoldDB" id="A0A2R4WZZ8"/>
<evidence type="ECO:0000313" key="8">
    <source>
        <dbReference type="Proteomes" id="UP000244727"/>
    </source>
</evidence>
<name>A0A2R4WZZ8_9EURY</name>
<dbReference type="InterPro" id="IPR001750">
    <property type="entry name" value="ND/Mrp_TM"/>
</dbReference>
<feature type="transmembrane region" description="Helical" evidence="5">
    <location>
        <begin position="447"/>
        <end position="472"/>
    </location>
</feature>
<dbReference type="GO" id="GO:0016020">
    <property type="term" value="C:membrane"/>
    <property type="evidence" value="ECO:0007669"/>
    <property type="project" value="UniProtKB-SubCell"/>
</dbReference>
<feature type="transmembrane region" description="Helical" evidence="5">
    <location>
        <begin position="160"/>
        <end position="180"/>
    </location>
</feature>
<dbReference type="Pfam" id="PF00361">
    <property type="entry name" value="Proton_antipo_M"/>
    <property type="match status" value="1"/>
</dbReference>
<feature type="transmembrane region" description="Helical" evidence="5">
    <location>
        <begin position="330"/>
        <end position="350"/>
    </location>
</feature>
<evidence type="ECO:0000259" key="6">
    <source>
        <dbReference type="Pfam" id="PF00361"/>
    </source>
</evidence>
<proteinExistence type="inferred from homology"/>
<dbReference type="KEGG" id="harc:HARCEL1_04890"/>
<dbReference type="PANTHER" id="PTHR22773">
    <property type="entry name" value="NADH DEHYDROGENASE"/>
    <property type="match status" value="1"/>
</dbReference>
<evidence type="ECO:0000256" key="2">
    <source>
        <dbReference type="ARBA" id="ARBA00022692"/>
    </source>
</evidence>
<dbReference type="HAMAP" id="MF_00445">
    <property type="entry name" value="NDH1_NuoN_1"/>
    <property type="match status" value="1"/>
</dbReference>
<feature type="transmembrane region" description="Helical" evidence="5">
    <location>
        <begin position="265"/>
        <end position="289"/>
    </location>
</feature>
<feature type="transmembrane region" description="Helical" evidence="5">
    <location>
        <begin position="36"/>
        <end position="56"/>
    </location>
</feature>
<dbReference type="Proteomes" id="UP000244727">
    <property type="component" value="Chromosome"/>
</dbReference>
<evidence type="ECO:0000256" key="4">
    <source>
        <dbReference type="ARBA" id="ARBA00023136"/>
    </source>
</evidence>
<feature type="transmembrane region" description="Helical" evidence="5">
    <location>
        <begin position="301"/>
        <end position="324"/>
    </location>
</feature>
<keyword evidence="8" id="KW-1185">Reference proteome</keyword>
<dbReference type="InterPro" id="IPR010096">
    <property type="entry name" value="NADH-Q_OxRdtase_suN/2"/>
</dbReference>
<sequence length="484" mass="49012">MLVDLAPVLALGLTALALFAADSIHPVPDANDRRILYGVTIVGVGAAAVLAAARLVTGGGAETFFAGHIVVDELTLVLWTIVAGVATLVVLASIDVCANRKWAAEYLSLIVLATAGMALMAAARSFVVLVIALELTSLPSYVLVAFRKDDERSVEAGTKYFLVGALASALLIYGVTLLYGATGTLTFEGVAAAIDGASPGLLGIGIVLVIVGLAFKTASVPVHFWAPDAYDGAPTPVSALLSSASKAAGFVIAIRVFTTALPVEALVGVVDVTLLFAVLAVATMLVGNLAAATQSSVKRMLAYSSIGHAGYVLVALASLGASSLALGGGLLHLAVYGAMNTGAFLVVALVELRGRGREFDAFAGLGERAPVAAVAMSVFLLSLAGLPVGGGFLSKYLLFAGAIDAGLWWLAVVGLATSALSVYYYARVLRAMWFESSDAPGLDATPVALYLAIVIAAVLTVGLLVGGAGVLAPQIDAATAALSP</sequence>
<feature type="transmembrane region" description="Helical" evidence="5">
    <location>
        <begin position="76"/>
        <end position="94"/>
    </location>
</feature>
<organism evidence="7 8">
    <name type="scientific">Halococcoides cellulosivorans</name>
    <dbReference type="NCBI Taxonomy" id="1679096"/>
    <lineage>
        <taxon>Archaea</taxon>
        <taxon>Methanobacteriati</taxon>
        <taxon>Methanobacteriota</taxon>
        <taxon>Stenosarchaea group</taxon>
        <taxon>Halobacteria</taxon>
        <taxon>Halobacteriales</taxon>
        <taxon>Haloarculaceae</taxon>
        <taxon>Halococcoides</taxon>
    </lineage>
</organism>
<gene>
    <name evidence="7" type="ORF">HARCEL1_04890</name>
</gene>
<keyword evidence="3 5" id="KW-1133">Transmembrane helix</keyword>
<feature type="transmembrane region" description="Helical" evidence="5">
    <location>
        <begin position="192"/>
        <end position="215"/>
    </location>
</feature>
<accession>A0A2R4WZZ8</accession>
<dbReference type="GO" id="GO:0042773">
    <property type="term" value="P:ATP synthesis coupled electron transport"/>
    <property type="evidence" value="ECO:0007669"/>
    <property type="project" value="InterPro"/>
</dbReference>
<evidence type="ECO:0000256" key="5">
    <source>
        <dbReference type="SAM" id="Phobius"/>
    </source>
</evidence>
<feature type="transmembrane region" description="Helical" evidence="5">
    <location>
        <begin position="371"/>
        <end position="394"/>
    </location>
</feature>
<dbReference type="GO" id="GO:0008137">
    <property type="term" value="F:NADH dehydrogenase (ubiquinone) activity"/>
    <property type="evidence" value="ECO:0007669"/>
    <property type="project" value="InterPro"/>
</dbReference>
<reference evidence="7 8" key="1">
    <citation type="submission" date="2018-04" db="EMBL/GenBank/DDBJ databases">
        <title>Halococcoides cellulosivorans gen. nov., sp. nov., an extremely halophilic cellulose-utilizing haloarchaeon from hypersaline lakes.</title>
        <authorList>
            <person name="Sorokin D.Y."/>
            <person name="Toshchakov S.V."/>
            <person name="Samarov N.I."/>
            <person name="Korzhenkov A."/>
            <person name="Kublanov I.V."/>
        </authorList>
    </citation>
    <scope>NUCLEOTIDE SEQUENCE [LARGE SCALE GENOMIC DNA]</scope>
    <source>
        <strain evidence="7 8">HArcel1</strain>
    </source>
</reference>
<dbReference type="GeneID" id="36511819"/>
<feature type="transmembrane region" description="Helical" evidence="5">
    <location>
        <begin position="406"/>
        <end position="426"/>
    </location>
</feature>
<keyword evidence="2 5" id="KW-0812">Transmembrane</keyword>
<protein>
    <submittedName>
        <fullName evidence="7">Oxidoreductase</fullName>
    </submittedName>
</protein>
<feature type="domain" description="NADH:quinone oxidoreductase/Mrp antiporter transmembrane" evidence="6">
    <location>
        <begin position="124"/>
        <end position="421"/>
    </location>
</feature>
<evidence type="ECO:0000313" key="7">
    <source>
        <dbReference type="EMBL" id="AWB27089.1"/>
    </source>
</evidence>
<dbReference type="PRINTS" id="PR01434">
    <property type="entry name" value="NADHDHGNASE5"/>
</dbReference>
<feature type="transmembrane region" description="Helical" evidence="5">
    <location>
        <begin position="106"/>
        <end position="133"/>
    </location>
</feature>
<dbReference type="RefSeq" id="WP_108381458.1">
    <property type="nucleotide sequence ID" value="NZ_CP028858.1"/>
</dbReference>
<evidence type="ECO:0000256" key="1">
    <source>
        <dbReference type="ARBA" id="ARBA00004141"/>
    </source>
</evidence>
<dbReference type="EMBL" id="CP028858">
    <property type="protein sequence ID" value="AWB27089.1"/>
    <property type="molecule type" value="Genomic_DNA"/>
</dbReference>
<feature type="transmembrane region" description="Helical" evidence="5">
    <location>
        <begin position="6"/>
        <end position="24"/>
    </location>
</feature>